<name>A0A1Y5RVK1_9RHOB</name>
<evidence type="ECO:0000256" key="1">
    <source>
        <dbReference type="SAM" id="SignalP"/>
    </source>
</evidence>
<evidence type="ECO:0000313" key="2">
    <source>
        <dbReference type="EMBL" id="SLN26493.1"/>
    </source>
</evidence>
<dbReference type="EMBL" id="FWFT01000002">
    <property type="protein sequence ID" value="SLN26493.1"/>
    <property type="molecule type" value="Genomic_DNA"/>
</dbReference>
<evidence type="ECO:0000313" key="3">
    <source>
        <dbReference type="Proteomes" id="UP000193623"/>
    </source>
</evidence>
<reference evidence="2 3" key="1">
    <citation type="submission" date="2017-03" db="EMBL/GenBank/DDBJ databases">
        <authorList>
            <person name="Afonso C.L."/>
            <person name="Miller P.J."/>
            <person name="Scott M.A."/>
            <person name="Spackman E."/>
            <person name="Goraichik I."/>
            <person name="Dimitrov K.M."/>
            <person name="Suarez D.L."/>
            <person name="Swayne D.E."/>
        </authorList>
    </citation>
    <scope>NUCLEOTIDE SEQUENCE [LARGE SCALE GENOMIC DNA]</scope>
    <source>
        <strain evidence="2 3">CECT 8397</strain>
    </source>
</reference>
<feature type="signal peptide" evidence="1">
    <location>
        <begin position="1"/>
        <end position="20"/>
    </location>
</feature>
<accession>A0A1Y5RVK1</accession>
<feature type="chain" id="PRO_5012079745" description="PepSY domain-containing protein" evidence="1">
    <location>
        <begin position="21"/>
        <end position="107"/>
    </location>
</feature>
<gene>
    <name evidence="2" type="ORF">PSJ8397_01064</name>
</gene>
<protein>
    <recommendedName>
        <fullName evidence="4">PepSY domain-containing protein</fullName>
    </recommendedName>
</protein>
<dbReference type="OrthoDB" id="9810895at2"/>
<evidence type="ECO:0008006" key="4">
    <source>
        <dbReference type="Google" id="ProtNLM"/>
    </source>
</evidence>
<dbReference type="RefSeq" id="WP_085863544.1">
    <property type="nucleotide sequence ID" value="NZ_FWFT01000002.1"/>
</dbReference>
<organism evidence="2 3">
    <name type="scientific">Pseudooctadecabacter jejudonensis</name>
    <dbReference type="NCBI Taxonomy" id="1391910"/>
    <lineage>
        <taxon>Bacteria</taxon>
        <taxon>Pseudomonadati</taxon>
        <taxon>Pseudomonadota</taxon>
        <taxon>Alphaproteobacteria</taxon>
        <taxon>Rhodobacterales</taxon>
        <taxon>Paracoccaceae</taxon>
        <taxon>Pseudooctadecabacter</taxon>
    </lineage>
</organism>
<sequence>MHKTLTSLAATAALALIAGAAPTQTQAQTRNCGDHAQVVERLASGYGESRQSIGMGADNTVVEVFASLETGTWTITVTAPGGPTCLVASGQAYQNLYEDLPNTDQGA</sequence>
<keyword evidence="3" id="KW-1185">Reference proteome</keyword>
<dbReference type="Proteomes" id="UP000193623">
    <property type="component" value="Unassembled WGS sequence"/>
</dbReference>
<keyword evidence="1" id="KW-0732">Signal</keyword>
<dbReference type="AlphaFoldDB" id="A0A1Y5RVK1"/>
<proteinExistence type="predicted"/>